<dbReference type="PANTHER" id="PTHR12998">
    <property type="entry name" value="TRNA:M(4)X MODIFICATION ENZYME TRM13 HOMOLOG"/>
    <property type="match status" value="1"/>
</dbReference>
<feature type="domain" description="CHHC U11-48K-type" evidence="13">
    <location>
        <begin position="44"/>
        <end position="71"/>
    </location>
</feature>
<keyword evidence="2 12" id="KW-0489">Methyltransferase</keyword>
<evidence type="ECO:0000256" key="1">
    <source>
        <dbReference type="ARBA" id="ARBA00005265"/>
    </source>
</evidence>
<evidence type="ECO:0000256" key="7">
    <source>
        <dbReference type="ARBA" id="ARBA00022771"/>
    </source>
</evidence>
<gene>
    <name evidence="14" type="ORF">PARMNEM_LOCUS9433</name>
</gene>
<evidence type="ECO:0000313" key="15">
    <source>
        <dbReference type="Proteomes" id="UP001314205"/>
    </source>
</evidence>
<keyword evidence="6 12" id="KW-0479">Metal-binding</keyword>
<dbReference type="Pfam" id="PF05253">
    <property type="entry name" value="zf-U11-48K"/>
    <property type="match status" value="1"/>
</dbReference>
<dbReference type="Proteomes" id="UP001314205">
    <property type="component" value="Unassembled WGS sequence"/>
</dbReference>
<evidence type="ECO:0000256" key="10">
    <source>
        <dbReference type="ARBA" id="ARBA00048635"/>
    </source>
</evidence>
<comment type="caution">
    <text evidence="14">The sequence shown here is derived from an EMBL/GenBank/DDBJ whole genome shotgun (WGS) entry which is preliminary data.</text>
</comment>
<evidence type="ECO:0000256" key="5">
    <source>
        <dbReference type="ARBA" id="ARBA00022694"/>
    </source>
</evidence>
<organism evidence="14 15">
    <name type="scientific">Parnassius mnemosyne</name>
    <name type="common">clouded apollo</name>
    <dbReference type="NCBI Taxonomy" id="213953"/>
    <lineage>
        <taxon>Eukaryota</taxon>
        <taxon>Metazoa</taxon>
        <taxon>Ecdysozoa</taxon>
        <taxon>Arthropoda</taxon>
        <taxon>Hexapoda</taxon>
        <taxon>Insecta</taxon>
        <taxon>Pterygota</taxon>
        <taxon>Neoptera</taxon>
        <taxon>Endopterygota</taxon>
        <taxon>Lepidoptera</taxon>
        <taxon>Glossata</taxon>
        <taxon>Ditrysia</taxon>
        <taxon>Papilionoidea</taxon>
        <taxon>Papilionidae</taxon>
        <taxon>Parnassiinae</taxon>
        <taxon>Parnassini</taxon>
        <taxon>Parnassius</taxon>
        <taxon>Driopa</taxon>
    </lineage>
</organism>
<evidence type="ECO:0000256" key="12">
    <source>
        <dbReference type="RuleBase" id="RU367103"/>
    </source>
</evidence>
<evidence type="ECO:0000256" key="3">
    <source>
        <dbReference type="ARBA" id="ARBA00022679"/>
    </source>
</evidence>
<comment type="catalytic activity">
    <reaction evidence="9 12">
        <text>cytidine(4) in tRNA(Pro) + S-adenosyl-L-methionine = 2'-O-methylcytidine(4) in tRNA(Pro) + S-adenosyl-L-homocysteine + H(+)</text>
        <dbReference type="Rhea" id="RHEA:32767"/>
        <dbReference type="Rhea" id="RHEA-COMP:10397"/>
        <dbReference type="Rhea" id="RHEA-COMP:10398"/>
        <dbReference type="ChEBI" id="CHEBI:15378"/>
        <dbReference type="ChEBI" id="CHEBI:57856"/>
        <dbReference type="ChEBI" id="CHEBI:59789"/>
        <dbReference type="ChEBI" id="CHEBI:74495"/>
        <dbReference type="ChEBI" id="CHEBI:82748"/>
        <dbReference type="EC" id="2.1.1.225"/>
    </reaction>
</comment>
<evidence type="ECO:0000256" key="9">
    <source>
        <dbReference type="ARBA" id="ARBA00048165"/>
    </source>
</evidence>
<name>A0AAV1L0Q4_9NEOP</name>
<dbReference type="InterPro" id="IPR021721">
    <property type="entry name" value="Znf_CCCH-type_TRM13"/>
</dbReference>
<evidence type="ECO:0000256" key="2">
    <source>
        <dbReference type="ARBA" id="ARBA00022603"/>
    </source>
</evidence>
<dbReference type="InterPro" id="IPR007871">
    <property type="entry name" value="Methyltransferase_TRM13"/>
</dbReference>
<proteinExistence type="inferred from homology"/>
<dbReference type="InterPro" id="IPR039044">
    <property type="entry name" value="Trm13"/>
</dbReference>
<dbReference type="Pfam" id="PF11722">
    <property type="entry name" value="zf-TRM13_CCCH"/>
    <property type="match status" value="1"/>
</dbReference>
<dbReference type="Pfam" id="PF05206">
    <property type="entry name" value="TRM13"/>
    <property type="match status" value="1"/>
</dbReference>
<dbReference type="GO" id="GO:0030488">
    <property type="term" value="P:tRNA methylation"/>
    <property type="evidence" value="ECO:0007669"/>
    <property type="project" value="InterPro"/>
</dbReference>
<dbReference type="GO" id="GO:0008270">
    <property type="term" value="F:zinc ion binding"/>
    <property type="evidence" value="ECO:0007669"/>
    <property type="project" value="UniProtKB-KW"/>
</dbReference>
<comment type="catalytic activity">
    <reaction evidence="10 12">
        <text>cytidine(4) in tRNA(Gly)(GCC) + S-adenosyl-L-methionine = 2'-O-methylcytidine(4) in tRNA(Gly)(GCC) + S-adenosyl-L-homocysteine + H(+)</text>
        <dbReference type="Rhea" id="RHEA:43192"/>
        <dbReference type="Rhea" id="RHEA-COMP:10399"/>
        <dbReference type="Rhea" id="RHEA-COMP:10400"/>
        <dbReference type="ChEBI" id="CHEBI:15378"/>
        <dbReference type="ChEBI" id="CHEBI:57856"/>
        <dbReference type="ChEBI" id="CHEBI:59789"/>
        <dbReference type="ChEBI" id="CHEBI:74495"/>
        <dbReference type="ChEBI" id="CHEBI:82748"/>
        <dbReference type="EC" id="2.1.1.225"/>
    </reaction>
</comment>
<evidence type="ECO:0000256" key="8">
    <source>
        <dbReference type="ARBA" id="ARBA00022833"/>
    </source>
</evidence>
<dbReference type="EC" id="2.1.1.225" evidence="12"/>
<comment type="catalytic activity">
    <reaction evidence="11 12">
        <text>adenosine(4) in tRNA(His) + S-adenosyl-L-methionine = 2'-O-methyladenosine(4) in tRNA(His) + S-adenosyl-L-homocysteine + H(+)</text>
        <dbReference type="Rhea" id="RHEA:43196"/>
        <dbReference type="Rhea" id="RHEA-COMP:10401"/>
        <dbReference type="Rhea" id="RHEA-COMP:10402"/>
        <dbReference type="ChEBI" id="CHEBI:15378"/>
        <dbReference type="ChEBI" id="CHEBI:57856"/>
        <dbReference type="ChEBI" id="CHEBI:59789"/>
        <dbReference type="ChEBI" id="CHEBI:74411"/>
        <dbReference type="ChEBI" id="CHEBI:74477"/>
        <dbReference type="EC" id="2.1.1.225"/>
    </reaction>
</comment>
<keyword evidence="8 12" id="KW-0862">Zinc</keyword>
<evidence type="ECO:0000313" key="14">
    <source>
        <dbReference type="EMBL" id="CAK1588846.1"/>
    </source>
</evidence>
<evidence type="ECO:0000259" key="13">
    <source>
        <dbReference type="PROSITE" id="PS51800"/>
    </source>
</evidence>
<keyword evidence="4 12" id="KW-0949">S-adenosyl-L-methionine</keyword>
<protein>
    <recommendedName>
        <fullName evidence="12">tRNA:m(4)X modification enzyme TRM13</fullName>
        <ecNumber evidence="12">2.1.1.225</ecNumber>
    </recommendedName>
</protein>
<dbReference type="EMBL" id="CAVLGL010000083">
    <property type="protein sequence ID" value="CAK1588846.1"/>
    <property type="molecule type" value="Genomic_DNA"/>
</dbReference>
<dbReference type="PANTHER" id="PTHR12998:SF0">
    <property type="entry name" value="TRNA:M(4)X MODIFICATION ENZYME TRM13 HOMOLOG"/>
    <property type="match status" value="1"/>
</dbReference>
<reference evidence="14 15" key="1">
    <citation type="submission" date="2023-11" db="EMBL/GenBank/DDBJ databases">
        <authorList>
            <person name="Hedman E."/>
            <person name="Englund M."/>
            <person name="Stromberg M."/>
            <person name="Nyberg Akerstrom W."/>
            <person name="Nylinder S."/>
            <person name="Jareborg N."/>
            <person name="Kallberg Y."/>
            <person name="Kronander E."/>
        </authorList>
    </citation>
    <scope>NUCLEOTIDE SEQUENCE [LARGE SCALE GENOMIC DNA]</scope>
</reference>
<keyword evidence="3 12" id="KW-0808">Transferase</keyword>
<evidence type="ECO:0000256" key="4">
    <source>
        <dbReference type="ARBA" id="ARBA00022691"/>
    </source>
</evidence>
<evidence type="ECO:0000256" key="6">
    <source>
        <dbReference type="ARBA" id="ARBA00022723"/>
    </source>
</evidence>
<dbReference type="InterPro" id="IPR022776">
    <property type="entry name" value="TRM13/UPF0224_CHHC_Znf_dom"/>
</dbReference>
<dbReference type="GO" id="GO:0106050">
    <property type="term" value="F:tRNA 2'-O-methyltransferase activity"/>
    <property type="evidence" value="ECO:0007669"/>
    <property type="project" value="UniProtKB-UniRule"/>
</dbReference>
<comment type="function">
    <text evidence="12">tRNA methylase which 2'-O-methylates cytidine(4) in tRNA(Pro) and tRNA(Gly)(GCC), and adenosine(4) in tRNA(His).</text>
</comment>
<keyword evidence="15" id="KW-1185">Reference proteome</keyword>
<dbReference type="AlphaFoldDB" id="A0AAV1L0Q4"/>
<evidence type="ECO:0000256" key="11">
    <source>
        <dbReference type="ARBA" id="ARBA00049393"/>
    </source>
</evidence>
<accession>A0AAV1L0Q4</accession>
<sequence length="483" mass="54524">MASQCQFYVLRKKRLCRMTVRPGKQFCGEHEPHPMTDDGQDDPRIPCPNDPKHTCYASKLQKHLSICNARQREEPEYIVRNINVSPMTDVSTRRPLNEYAPYEIHKVIDKVNLLYNDHVAGNIETIPEKPIHETVLEEFSTPGRTESSLRHLRQASSILYLVEAAGLVHDKTCYVELGAGKGQLSFYASNAWCNETNGSCVLLIDRASLRHKRDNKLRSQPGVARRLRADLAHLVLDKAPGVLECDSVVGLAKHLCGVATDYALRSVVGHSCSKTVGVVMATCCHHRCEINAYVGELQELGISSDEFNIMLGIVSWATCGDGRSREQRKNDTQLDLQTNKYLSGSKDHQGGVTEYDANNETMDYLKVAVDTDTKQQENSQNVYNLCDDNERKVFRPETKVDQKDRENKSEMNINQETDLDDISKKSVNLDQKSKELVGRRAKALLDWGRVLFLRKHGFVAHLCYFVPQVVSLENICIVATKYA</sequence>
<keyword evidence="7 12" id="KW-0863">Zinc-finger</keyword>
<comment type="similarity">
    <text evidence="1 12">Belongs to the methyltransferase TRM13 family.</text>
</comment>
<keyword evidence="5 12" id="KW-0819">tRNA processing</keyword>
<dbReference type="PROSITE" id="PS51800">
    <property type="entry name" value="ZF_CHHC_U11_48K"/>
    <property type="match status" value="1"/>
</dbReference>